<organismHost>
    <name type="scientific">Neodiprion lecontei</name>
    <name type="common">Redheaded pine sawfly</name>
    <dbReference type="NCBI Taxonomy" id="441921"/>
</organismHost>
<accession>Q6JPB1</accession>
<organism evidence="1 2">
    <name type="scientific">Neodiprion lecontei nucleopolyhedrovirus (strain Canada)</name>
    <name type="common">NeleNPV</name>
    <dbReference type="NCBI Taxonomy" id="654906"/>
    <lineage>
        <taxon>Viruses</taxon>
        <taxon>Viruses incertae sedis</taxon>
        <taxon>Naldaviricetes</taxon>
        <taxon>Lefavirales</taxon>
        <taxon>Baculoviridae</taxon>
        <taxon>Gammabaculovirus</taxon>
        <taxon>Gammabaculovirus nelecontei</taxon>
    </lineage>
</organism>
<protein>
    <submittedName>
        <fullName evidence="1">Uncharacterized protein</fullName>
    </submittedName>
</protein>
<dbReference type="KEGG" id="vg:2943364"/>
<keyword evidence="2" id="KW-1185">Reference proteome</keyword>
<dbReference type="InterPro" id="IPR006883">
    <property type="entry name" value="AcMNPV_PIF-4"/>
</dbReference>
<evidence type="ECO:0000313" key="2">
    <source>
        <dbReference type="Proteomes" id="UP000008776"/>
    </source>
</evidence>
<proteinExistence type="predicted"/>
<dbReference type="EMBL" id="AY349019">
    <property type="protein sequence ID" value="AAQ99106.1"/>
    <property type="molecule type" value="Genomic_DNA"/>
</dbReference>
<dbReference type="Pfam" id="PF04798">
    <property type="entry name" value="Baculo_19"/>
    <property type="match status" value="1"/>
</dbReference>
<dbReference type="GeneID" id="2943364"/>
<name>Q6JPB1_NPVNC</name>
<dbReference type="RefSeq" id="YP_025257.1">
    <property type="nucleotide sequence ID" value="NC_005906.1"/>
</dbReference>
<reference evidence="1 2" key="1">
    <citation type="journal article" date="2004" name="J. Virol.">
        <title>Sequence and organization of the Neodiprion lecontei nucleopolyhedrovirus genome.</title>
        <authorList>
            <person name="Lauzon H.A.M."/>
            <person name="Lucarotti C.J."/>
            <person name="Krell P.J."/>
            <person name="Feng Q."/>
            <person name="Retnakaran A."/>
            <person name="Arif B.M."/>
        </authorList>
    </citation>
    <scope>NUCLEOTIDE SEQUENCE [LARGE SCALE GENOMIC DNA]</scope>
    <source>
        <strain evidence="2">Canada</strain>
    </source>
</reference>
<sequence length="168" mass="18977">MLIAMLTLGVLLLLLITTGIYFAIEFNPYERLRNTVANAHKNSLFYGTEIDVYDDKNVTGISRLLLIKPTNIIVYNRDNTVYAYLQNSVGSTCGKNEYQVIAINRDNISDVSDGIFKIVCTTISDYNLLEYFIAETPVLTLMPTYDTELFTIVDVINYCLSNGVLNFN</sequence>
<evidence type="ECO:0000313" key="1">
    <source>
        <dbReference type="EMBL" id="AAQ99106.1"/>
    </source>
</evidence>
<dbReference type="Proteomes" id="UP000008776">
    <property type="component" value="Segment"/>
</dbReference>